<keyword evidence="9 12" id="KW-0472">Membrane</keyword>
<evidence type="ECO:0000256" key="6">
    <source>
        <dbReference type="ARBA" id="ARBA00022842"/>
    </source>
</evidence>
<dbReference type="SUPFAM" id="SSF144083">
    <property type="entry name" value="Magnesium transport protein CorA, transmembrane region"/>
    <property type="match status" value="1"/>
</dbReference>
<protein>
    <submittedName>
        <fullName evidence="13">Magnesium transport protein CorA</fullName>
    </submittedName>
</protein>
<dbReference type="SUPFAM" id="SSF143865">
    <property type="entry name" value="CorA soluble domain-like"/>
    <property type="match status" value="1"/>
</dbReference>
<evidence type="ECO:0000256" key="12">
    <source>
        <dbReference type="SAM" id="Phobius"/>
    </source>
</evidence>
<comment type="similarity">
    <text evidence="2">Belongs to the CorA metal ion transporter (MIT) (TC 1.A.35) family.</text>
</comment>
<feature type="transmembrane region" description="Helical" evidence="12">
    <location>
        <begin position="345"/>
        <end position="365"/>
    </location>
</feature>
<keyword evidence="4" id="KW-1003">Cell membrane</keyword>
<dbReference type="GO" id="GO:0015087">
    <property type="term" value="F:cobalt ion transmembrane transporter activity"/>
    <property type="evidence" value="ECO:0007669"/>
    <property type="project" value="TreeGrafter"/>
</dbReference>
<keyword evidence="5 12" id="KW-0812">Transmembrane</keyword>
<dbReference type="Gene3D" id="1.20.58.340">
    <property type="entry name" value="Magnesium transport protein CorA, transmembrane region"/>
    <property type="match status" value="2"/>
</dbReference>
<dbReference type="InterPro" id="IPR045863">
    <property type="entry name" value="CorA_TM1_TM2"/>
</dbReference>
<dbReference type="EMBL" id="BOPF01000015">
    <property type="protein sequence ID" value="GIJ47539.1"/>
    <property type="molecule type" value="Genomic_DNA"/>
</dbReference>
<evidence type="ECO:0000256" key="5">
    <source>
        <dbReference type="ARBA" id="ARBA00022692"/>
    </source>
</evidence>
<dbReference type="PANTHER" id="PTHR46494:SF1">
    <property type="entry name" value="CORA FAMILY METAL ION TRANSPORTER (EUROFUNG)"/>
    <property type="match status" value="1"/>
</dbReference>
<evidence type="ECO:0000256" key="8">
    <source>
        <dbReference type="ARBA" id="ARBA00023065"/>
    </source>
</evidence>
<dbReference type="GO" id="GO:0050897">
    <property type="term" value="F:cobalt ion binding"/>
    <property type="evidence" value="ECO:0007669"/>
    <property type="project" value="TreeGrafter"/>
</dbReference>
<evidence type="ECO:0000256" key="11">
    <source>
        <dbReference type="ARBA" id="ARBA00045497"/>
    </source>
</evidence>
<dbReference type="RefSeq" id="WP_239153234.1">
    <property type="nucleotide sequence ID" value="NZ_BOPF01000015.1"/>
</dbReference>
<dbReference type="PANTHER" id="PTHR46494">
    <property type="entry name" value="CORA FAMILY METAL ION TRANSPORTER (EUROFUNG)"/>
    <property type="match status" value="1"/>
</dbReference>
<organism evidence="13 14">
    <name type="scientific">Virgisporangium aliadipatigenens</name>
    <dbReference type="NCBI Taxonomy" id="741659"/>
    <lineage>
        <taxon>Bacteria</taxon>
        <taxon>Bacillati</taxon>
        <taxon>Actinomycetota</taxon>
        <taxon>Actinomycetes</taxon>
        <taxon>Micromonosporales</taxon>
        <taxon>Micromonosporaceae</taxon>
        <taxon>Virgisporangium</taxon>
    </lineage>
</organism>
<dbReference type="InterPro" id="IPR002523">
    <property type="entry name" value="MgTranspt_CorA/ZnTranspt_ZntB"/>
</dbReference>
<dbReference type="FunFam" id="1.20.58.340:FF:000004">
    <property type="entry name" value="Magnesium transport protein CorA"/>
    <property type="match status" value="1"/>
</dbReference>
<comment type="function">
    <text evidence="11">Mediates influx of magnesium ions. Alternates between open and closed states. Activated by low cytoplasmic Mg(2+) levels. Inactive when cytoplasmic Mg(2+) levels are high.</text>
</comment>
<gene>
    <name evidence="13" type="primary">corA_1</name>
    <name evidence="13" type="ORF">Val02_44250</name>
</gene>
<accession>A0A8J3YLC6</accession>
<sequence>MAKLGTLAPHRMLAGAVNRILGGPTAAPPAKIAPHHPMLNNSIIDCAVYADGVRLPGSRDYAAAYAQACARPKAFVWLGLREPSVEEFADVANVFGLHELAVDAAVASAQRPRIEQYGDHSCVVLRTARYVEHAELNEWSEVVETGHMLVFIGPRFVITVRHGAPGALGPVRADLEKRRNLLAQGPWSVAHAVSDRLVDTYLDVAEGVQADLDELEESVFSRANGGDHIAHMYQLKREVVEFRRAVLPLQRPMLALLEERSGVPTSLRRYFRSVAEKLQRVVEQVNAHDELLNSLLQARLAQVSLAQNNDMRKIAAYAAIAAVQTAIAGIYGMNFDHMPELHWRFGYAWAIGLMLAAGGLVYRLFRRSGWL</sequence>
<keyword evidence="14" id="KW-1185">Reference proteome</keyword>
<feature type="transmembrane region" description="Helical" evidence="12">
    <location>
        <begin position="314"/>
        <end position="333"/>
    </location>
</feature>
<evidence type="ECO:0000256" key="2">
    <source>
        <dbReference type="ARBA" id="ARBA00009765"/>
    </source>
</evidence>
<dbReference type="CDD" id="cd12830">
    <property type="entry name" value="MtCorA-like"/>
    <property type="match status" value="1"/>
</dbReference>
<keyword evidence="3" id="KW-0813">Transport</keyword>
<evidence type="ECO:0000256" key="7">
    <source>
        <dbReference type="ARBA" id="ARBA00022989"/>
    </source>
</evidence>
<dbReference type="Proteomes" id="UP000619260">
    <property type="component" value="Unassembled WGS sequence"/>
</dbReference>
<keyword evidence="7 12" id="KW-1133">Transmembrane helix</keyword>
<evidence type="ECO:0000256" key="4">
    <source>
        <dbReference type="ARBA" id="ARBA00022475"/>
    </source>
</evidence>
<comment type="catalytic activity">
    <reaction evidence="10">
        <text>Mg(2+)(in) = Mg(2+)(out)</text>
        <dbReference type="Rhea" id="RHEA:29827"/>
        <dbReference type="ChEBI" id="CHEBI:18420"/>
    </reaction>
</comment>
<evidence type="ECO:0000256" key="3">
    <source>
        <dbReference type="ARBA" id="ARBA00022448"/>
    </source>
</evidence>
<dbReference type="AlphaFoldDB" id="A0A8J3YLC6"/>
<keyword evidence="6" id="KW-0460">Magnesium</keyword>
<dbReference type="GO" id="GO:0000287">
    <property type="term" value="F:magnesium ion binding"/>
    <property type="evidence" value="ECO:0007669"/>
    <property type="project" value="TreeGrafter"/>
</dbReference>
<evidence type="ECO:0000313" key="13">
    <source>
        <dbReference type="EMBL" id="GIJ47539.1"/>
    </source>
</evidence>
<comment type="caution">
    <text evidence="13">The sequence shown here is derived from an EMBL/GenBank/DDBJ whole genome shotgun (WGS) entry which is preliminary data.</text>
</comment>
<reference evidence="13" key="1">
    <citation type="submission" date="2021-01" db="EMBL/GenBank/DDBJ databases">
        <title>Whole genome shotgun sequence of Virgisporangium aliadipatigenens NBRC 105644.</title>
        <authorList>
            <person name="Komaki H."/>
            <person name="Tamura T."/>
        </authorList>
    </citation>
    <scope>NUCLEOTIDE SEQUENCE</scope>
    <source>
        <strain evidence="13">NBRC 105644</strain>
    </source>
</reference>
<evidence type="ECO:0000256" key="10">
    <source>
        <dbReference type="ARBA" id="ARBA00034269"/>
    </source>
</evidence>
<evidence type="ECO:0000313" key="14">
    <source>
        <dbReference type="Proteomes" id="UP000619260"/>
    </source>
</evidence>
<evidence type="ECO:0000256" key="1">
    <source>
        <dbReference type="ARBA" id="ARBA00004651"/>
    </source>
</evidence>
<evidence type="ECO:0000256" key="9">
    <source>
        <dbReference type="ARBA" id="ARBA00023136"/>
    </source>
</evidence>
<name>A0A8J3YLC6_9ACTN</name>
<dbReference type="Pfam" id="PF01544">
    <property type="entry name" value="CorA"/>
    <property type="match status" value="1"/>
</dbReference>
<keyword evidence="8" id="KW-0406">Ion transport</keyword>
<comment type="subcellular location">
    <subcellularLocation>
        <location evidence="1">Cell membrane</location>
        <topology evidence="1">Multi-pass membrane protein</topology>
    </subcellularLocation>
</comment>
<dbReference type="GO" id="GO:0005886">
    <property type="term" value="C:plasma membrane"/>
    <property type="evidence" value="ECO:0007669"/>
    <property type="project" value="UniProtKB-SubCell"/>
</dbReference>
<dbReference type="InterPro" id="IPR045861">
    <property type="entry name" value="CorA_cytoplasmic_dom"/>
</dbReference>
<dbReference type="GO" id="GO:0015095">
    <property type="term" value="F:magnesium ion transmembrane transporter activity"/>
    <property type="evidence" value="ECO:0007669"/>
    <property type="project" value="TreeGrafter"/>
</dbReference>
<dbReference type="Gene3D" id="3.30.460.20">
    <property type="entry name" value="CorA soluble domain-like"/>
    <property type="match status" value="1"/>
</dbReference>
<proteinExistence type="inferred from homology"/>